<dbReference type="GO" id="GO:0005643">
    <property type="term" value="C:nuclear pore"/>
    <property type="evidence" value="ECO:0007669"/>
    <property type="project" value="InterPro"/>
</dbReference>
<dbReference type="InterPro" id="IPR021827">
    <property type="entry name" value="Nup186/Nup192/Nup205"/>
</dbReference>
<dbReference type="EMBL" id="JABSTU010000008">
    <property type="protein sequence ID" value="KAH8024331.1"/>
    <property type="molecule type" value="Genomic_DNA"/>
</dbReference>
<reference evidence="1" key="1">
    <citation type="journal article" date="2020" name="Cell">
        <title>Large-Scale Comparative Analyses of Tick Genomes Elucidate Their Genetic Diversity and Vector Capacities.</title>
        <authorList>
            <consortium name="Tick Genome and Microbiome Consortium (TIGMIC)"/>
            <person name="Jia N."/>
            <person name="Wang J."/>
            <person name="Shi W."/>
            <person name="Du L."/>
            <person name="Sun Y."/>
            <person name="Zhan W."/>
            <person name="Jiang J.F."/>
            <person name="Wang Q."/>
            <person name="Zhang B."/>
            <person name="Ji P."/>
            <person name="Bell-Sakyi L."/>
            <person name="Cui X.M."/>
            <person name="Yuan T.T."/>
            <person name="Jiang B.G."/>
            <person name="Yang W.F."/>
            <person name="Lam T.T."/>
            <person name="Chang Q.C."/>
            <person name="Ding S.J."/>
            <person name="Wang X.J."/>
            <person name="Zhu J.G."/>
            <person name="Ruan X.D."/>
            <person name="Zhao L."/>
            <person name="Wei J.T."/>
            <person name="Ye R.Z."/>
            <person name="Que T.C."/>
            <person name="Du C.H."/>
            <person name="Zhou Y.H."/>
            <person name="Cheng J.X."/>
            <person name="Dai P.F."/>
            <person name="Guo W.B."/>
            <person name="Han X.H."/>
            <person name="Huang E.J."/>
            <person name="Li L.F."/>
            <person name="Wei W."/>
            <person name="Gao Y.C."/>
            <person name="Liu J.Z."/>
            <person name="Shao H.Z."/>
            <person name="Wang X."/>
            <person name="Wang C.C."/>
            <person name="Yang T.C."/>
            <person name="Huo Q.B."/>
            <person name="Li W."/>
            <person name="Chen H.Y."/>
            <person name="Chen S.E."/>
            <person name="Zhou L.G."/>
            <person name="Ni X.B."/>
            <person name="Tian J.H."/>
            <person name="Sheng Y."/>
            <person name="Liu T."/>
            <person name="Pan Y.S."/>
            <person name="Xia L.Y."/>
            <person name="Li J."/>
            <person name="Zhao F."/>
            <person name="Cao W.C."/>
        </authorList>
    </citation>
    <scope>NUCLEOTIDE SEQUENCE</scope>
    <source>
        <strain evidence="1">Rmic-2018</strain>
    </source>
</reference>
<evidence type="ECO:0000313" key="2">
    <source>
        <dbReference type="Proteomes" id="UP000821866"/>
    </source>
</evidence>
<organism evidence="1 2">
    <name type="scientific">Rhipicephalus microplus</name>
    <name type="common">Cattle tick</name>
    <name type="synonym">Boophilus microplus</name>
    <dbReference type="NCBI Taxonomy" id="6941"/>
    <lineage>
        <taxon>Eukaryota</taxon>
        <taxon>Metazoa</taxon>
        <taxon>Ecdysozoa</taxon>
        <taxon>Arthropoda</taxon>
        <taxon>Chelicerata</taxon>
        <taxon>Arachnida</taxon>
        <taxon>Acari</taxon>
        <taxon>Parasitiformes</taxon>
        <taxon>Ixodida</taxon>
        <taxon>Ixodoidea</taxon>
        <taxon>Ixodidae</taxon>
        <taxon>Rhipicephalinae</taxon>
        <taxon>Rhipicephalus</taxon>
        <taxon>Boophilus</taxon>
    </lineage>
</organism>
<proteinExistence type="predicted"/>
<evidence type="ECO:0000313" key="1">
    <source>
        <dbReference type="EMBL" id="KAH8024331.1"/>
    </source>
</evidence>
<protein>
    <submittedName>
        <fullName evidence="1">Uncharacterized protein</fullName>
    </submittedName>
</protein>
<dbReference type="VEuPathDB" id="VectorBase:LOC119172703"/>
<dbReference type="AlphaFoldDB" id="A0A9J6DQG2"/>
<keyword evidence="2" id="KW-1185">Reference proteome</keyword>
<accession>A0A9J6DQG2</accession>
<name>A0A9J6DQG2_RHIMP</name>
<dbReference type="Pfam" id="PF11894">
    <property type="entry name" value="Nup192"/>
    <property type="match status" value="1"/>
</dbReference>
<reference evidence="1" key="2">
    <citation type="submission" date="2021-09" db="EMBL/GenBank/DDBJ databases">
        <authorList>
            <person name="Jia N."/>
            <person name="Wang J."/>
            <person name="Shi W."/>
            <person name="Du L."/>
            <person name="Sun Y."/>
            <person name="Zhan W."/>
            <person name="Jiang J."/>
            <person name="Wang Q."/>
            <person name="Zhang B."/>
            <person name="Ji P."/>
            <person name="Sakyi L.B."/>
            <person name="Cui X."/>
            <person name="Yuan T."/>
            <person name="Jiang B."/>
            <person name="Yang W."/>
            <person name="Lam T.T.-Y."/>
            <person name="Chang Q."/>
            <person name="Ding S."/>
            <person name="Wang X."/>
            <person name="Zhu J."/>
            <person name="Ruan X."/>
            <person name="Zhao L."/>
            <person name="Wei J."/>
            <person name="Que T."/>
            <person name="Du C."/>
            <person name="Cheng J."/>
            <person name="Dai P."/>
            <person name="Han X."/>
            <person name="Huang E."/>
            <person name="Gao Y."/>
            <person name="Liu J."/>
            <person name="Shao H."/>
            <person name="Ye R."/>
            <person name="Li L."/>
            <person name="Wei W."/>
            <person name="Wang X."/>
            <person name="Wang C."/>
            <person name="Huo Q."/>
            <person name="Li W."/>
            <person name="Guo W."/>
            <person name="Chen H."/>
            <person name="Chen S."/>
            <person name="Zhou L."/>
            <person name="Zhou L."/>
            <person name="Ni X."/>
            <person name="Tian J."/>
            <person name="Zhou Y."/>
            <person name="Sheng Y."/>
            <person name="Liu T."/>
            <person name="Pan Y."/>
            <person name="Xia L."/>
            <person name="Li J."/>
            <person name="Zhao F."/>
            <person name="Cao W."/>
        </authorList>
    </citation>
    <scope>NUCLEOTIDE SEQUENCE</scope>
    <source>
        <strain evidence="1">Rmic-2018</strain>
        <tissue evidence="1">Larvae</tissue>
    </source>
</reference>
<gene>
    <name evidence="1" type="ORF">HPB51_022450</name>
</gene>
<sequence length="168" mass="18327">MEVKAVLQTALERNAEHERAYVSRQAFTAWQQLASVLVVCWASQLDAQLLLELAHELLSSSRTVSEQGPAAELLLLIVAALRQRSNTAADQVSPTSVLELTRSLLQSLIVSGSGQQRLRAHLYAALQNLLLGWRSGSGERAALAHLVQLCGQPLRQLLCRDATASHEV</sequence>
<comment type="caution">
    <text evidence="1">The sequence shown here is derived from an EMBL/GenBank/DDBJ whole genome shotgun (WGS) entry which is preliminary data.</text>
</comment>
<dbReference type="Proteomes" id="UP000821866">
    <property type="component" value="Chromosome 6"/>
</dbReference>